<organism evidence="1">
    <name type="scientific">Aphanomyces astaci</name>
    <name type="common">Crayfish plague agent</name>
    <dbReference type="NCBI Taxonomy" id="112090"/>
    <lineage>
        <taxon>Eukaryota</taxon>
        <taxon>Sar</taxon>
        <taxon>Stramenopiles</taxon>
        <taxon>Oomycota</taxon>
        <taxon>Saprolegniomycetes</taxon>
        <taxon>Saprolegniales</taxon>
        <taxon>Verrucalvaceae</taxon>
        <taxon>Aphanomyces</taxon>
    </lineage>
</organism>
<gene>
    <name evidence="1" type="ORF">H257_15972</name>
</gene>
<dbReference type="VEuPathDB" id="FungiDB:H257_15972"/>
<protein>
    <submittedName>
        <fullName evidence="1">Uncharacterized protein</fullName>
    </submittedName>
</protein>
<reference evidence="1" key="1">
    <citation type="submission" date="2013-12" db="EMBL/GenBank/DDBJ databases">
        <title>The Genome Sequence of Aphanomyces astaci APO3.</title>
        <authorList>
            <consortium name="The Broad Institute Genomics Platform"/>
            <person name="Russ C."/>
            <person name="Tyler B."/>
            <person name="van West P."/>
            <person name="Dieguez-Uribeondo J."/>
            <person name="Young S.K."/>
            <person name="Zeng Q."/>
            <person name="Gargeya S."/>
            <person name="Fitzgerald M."/>
            <person name="Abouelleil A."/>
            <person name="Alvarado L."/>
            <person name="Chapman S.B."/>
            <person name="Gainer-Dewar J."/>
            <person name="Goldberg J."/>
            <person name="Griggs A."/>
            <person name="Gujja S."/>
            <person name="Hansen M."/>
            <person name="Howarth C."/>
            <person name="Imamovic A."/>
            <person name="Ireland A."/>
            <person name="Larimer J."/>
            <person name="McCowan C."/>
            <person name="Murphy C."/>
            <person name="Pearson M."/>
            <person name="Poon T.W."/>
            <person name="Priest M."/>
            <person name="Roberts A."/>
            <person name="Saif S."/>
            <person name="Shea T."/>
            <person name="Sykes S."/>
            <person name="Wortman J."/>
            <person name="Nusbaum C."/>
            <person name="Birren B."/>
        </authorList>
    </citation>
    <scope>NUCLEOTIDE SEQUENCE [LARGE SCALE GENOMIC DNA]</scope>
    <source>
        <strain evidence="1">APO3</strain>
    </source>
</reference>
<proteinExistence type="predicted"/>
<name>W4FKL5_APHAT</name>
<dbReference type="EMBL" id="KI913190">
    <property type="protein sequence ID" value="ETV68020.1"/>
    <property type="molecule type" value="Genomic_DNA"/>
</dbReference>
<dbReference type="OrthoDB" id="65385at2759"/>
<accession>W4FKL5</accession>
<dbReference type="RefSeq" id="XP_009842588.1">
    <property type="nucleotide sequence ID" value="XM_009844286.1"/>
</dbReference>
<sequence length="637" mass="72154">MAAVGPSKSRALYYEMQLREALLASDNVHALFDKERRVQRCIRLADELCGDLTVFGPILHTILVELKAAIFRCSVVVMSNCHVETGGADSDESLARGFFGCGVFSDTATVADIQARTSYREIPCFVLLDVAYRERTSVLQAKAEFQSLQEHALAKHTNVLVNERLLRKEVNITMGELADTQAQVARSKLAFESLQMEAKQQRRDMASSTLYLQREMQAMSVAITQYQAQIRELQRERATSDSVRKDFESVRLMASASPPSTHDAATKELLQTLQTDMQLLLLRNARLREYDSDIIRCSPDMRHKFRQDFVHDIGSLLNEHAVLEAYVKEQEAAIGDVASTIQVPHRTLLVHNPPVPDTVLWAPFVKWHPEPIPKCIPTWTVGDLDVLFTQLWVKIAMVERKWVRWTLEHERDKQTSSLDNNHASDVVPITQVCFDFVEDRYGERRVAVLVMASILQAIDRHVEESPQLDLFGSVFAGEVDQSAWWYLMTVKRHVAQLELDITTDQALRVVGQFLLLPQADVNAVESQALDAFVTAVHMQVRGELTTSKFFDWLATRILTADEFHFRTAKHVLCRNDGAKMKELTLVEFSKNVLDCVHLPRALIGRYFRALCGEARDTASVESVVYMLAYIHLVQPGG</sequence>
<evidence type="ECO:0000313" key="1">
    <source>
        <dbReference type="EMBL" id="ETV68020.1"/>
    </source>
</evidence>
<dbReference type="GeneID" id="20817968"/>
<dbReference type="AlphaFoldDB" id="W4FKL5"/>